<name>A0A8H3AS43_9AGAM</name>
<protein>
    <recommendedName>
        <fullName evidence="3">Fungal-specific transcription factor domain protein</fullName>
    </recommendedName>
</protein>
<evidence type="ECO:0008006" key="3">
    <source>
        <dbReference type="Google" id="ProtNLM"/>
    </source>
</evidence>
<dbReference type="InterPro" id="IPR021858">
    <property type="entry name" value="Fun_TF"/>
</dbReference>
<comment type="caution">
    <text evidence="1">The sequence shown here is derived from an EMBL/GenBank/DDBJ whole genome shotgun (WGS) entry which is preliminary data.</text>
</comment>
<evidence type="ECO:0000313" key="1">
    <source>
        <dbReference type="EMBL" id="CAE6440884.1"/>
    </source>
</evidence>
<evidence type="ECO:0000313" key="2">
    <source>
        <dbReference type="Proteomes" id="UP000663888"/>
    </source>
</evidence>
<reference evidence="1" key="1">
    <citation type="submission" date="2021-01" db="EMBL/GenBank/DDBJ databases">
        <authorList>
            <person name="Kaushik A."/>
        </authorList>
    </citation>
    <scope>NUCLEOTIDE SEQUENCE</scope>
    <source>
        <strain evidence="1">AG4-R118</strain>
    </source>
</reference>
<proteinExistence type="predicted"/>
<dbReference type="Pfam" id="PF11951">
    <property type="entry name" value="Fungal_trans_2"/>
    <property type="match status" value="1"/>
</dbReference>
<dbReference type="Proteomes" id="UP000663888">
    <property type="component" value="Unassembled WGS sequence"/>
</dbReference>
<gene>
    <name evidence="1" type="ORF">RDB_LOCUS49894</name>
</gene>
<accession>A0A8H3AS43</accession>
<dbReference type="AlphaFoldDB" id="A0A8H3AS43"/>
<sequence>MDKNLKENTLPFVLQSYSQWALASIFEPLKVVHTMRDHVIQQFLSEDARTRIILIANVMSMSAKNPVVDETGASILAHLISSIQENIRSFLAAPPSHILAVDRRNARCVLENSMEVMTLQLFMGPMATGIQIIEDVAPVFRRACPGSPDQPLQLANILLEPELNLRHFVTADILTNILTGRPTCFKYEVAFSGELWERMLQLQGDYGLQCLQGLPDQFIMIFAWIYSLSEIPGASADTSLITWIESEIIQVRAVPGQLEDPALRIGRAAVREGWRSAALIYLYMVLGGADASDPRVVRAVKNFMRLVNGTKPGRIPDTHFSNAMVLIGVAACKERDRSVLRQRILNVPECSVPGTAGHATVLQLEDIWARTKNEGRAAVWADMRIANFRVIGI</sequence>
<dbReference type="EMBL" id="CAJMWX010000969">
    <property type="protein sequence ID" value="CAE6440884.1"/>
    <property type="molecule type" value="Genomic_DNA"/>
</dbReference>
<organism evidence="1 2">
    <name type="scientific">Rhizoctonia solani</name>
    <dbReference type="NCBI Taxonomy" id="456999"/>
    <lineage>
        <taxon>Eukaryota</taxon>
        <taxon>Fungi</taxon>
        <taxon>Dikarya</taxon>
        <taxon>Basidiomycota</taxon>
        <taxon>Agaricomycotina</taxon>
        <taxon>Agaricomycetes</taxon>
        <taxon>Cantharellales</taxon>
        <taxon>Ceratobasidiaceae</taxon>
        <taxon>Rhizoctonia</taxon>
    </lineage>
</organism>